<feature type="non-terminal residue" evidence="1">
    <location>
        <position position="122"/>
    </location>
</feature>
<accession>A0ACA9PRD4</accession>
<dbReference type="EMBL" id="CAJVQC010023332">
    <property type="protein sequence ID" value="CAG8721837.1"/>
    <property type="molecule type" value="Genomic_DNA"/>
</dbReference>
<gene>
    <name evidence="1" type="ORF">RPERSI_LOCUS11363</name>
</gene>
<keyword evidence="2" id="KW-1185">Reference proteome</keyword>
<name>A0ACA9PRD4_9GLOM</name>
<evidence type="ECO:0000313" key="1">
    <source>
        <dbReference type="EMBL" id="CAG8721837.1"/>
    </source>
</evidence>
<proteinExistence type="predicted"/>
<evidence type="ECO:0000313" key="2">
    <source>
        <dbReference type="Proteomes" id="UP000789920"/>
    </source>
</evidence>
<organism evidence="1 2">
    <name type="scientific">Racocetra persica</name>
    <dbReference type="NCBI Taxonomy" id="160502"/>
    <lineage>
        <taxon>Eukaryota</taxon>
        <taxon>Fungi</taxon>
        <taxon>Fungi incertae sedis</taxon>
        <taxon>Mucoromycota</taxon>
        <taxon>Glomeromycotina</taxon>
        <taxon>Glomeromycetes</taxon>
        <taxon>Diversisporales</taxon>
        <taxon>Gigasporaceae</taxon>
        <taxon>Racocetra</taxon>
    </lineage>
</organism>
<sequence length="122" mass="14408">MENKNTLPKQNSKHQCSAVYSFVWNYFHLDDNITTCNIPVVKKNKQEACGHKLIYESSTSNMQYHLRVDYNIIDNTKVKKQSIQPIDTYFKQPYFKSKQQKLQHAVVEWIVLDNLSLNIIQD</sequence>
<protein>
    <submittedName>
        <fullName evidence="1">8923_t:CDS:1</fullName>
    </submittedName>
</protein>
<comment type="caution">
    <text evidence="1">The sequence shown here is derived from an EMBL/GenBank/DDBJ whole genome shotgun (WGS) entry which is preliminary data.</text>
</comment>
<dbReference type="Proteomes" id="UP000789920">
    <property type="component" value="Unassembled WGS sequence"/>
</dbReference>
<reference evidence="1" key="1">
    <citation type="submission" date="2021-06" db="EMBL/GenBank/DDBJ databases">
        <authorList>
            <person name="Kallberg Y."/>
            <person name="Tangrot J."/>
            <person name="Rosling A."/>
        </authorList>
    </citation>
    <scope>NUCLEOTIDE SEQUENCE</scope>
    <source>
        <strain evidence="1">MA461A</strain>
    </source>
</reference>